<accession>A0A1F7WYF7</accession>
<evidence type="ECO:0000259" key="1">
    <source>
        <dbReference type="PROSITE" id="PS51464"/>
    </source>
</evidence>
<feature type="domain" description="SIS" evidence="1">
    <location>
        <begin position="35"/>
        <end position="205"/>
    </location>
</feature>
<dbReference type="InterPro" id="IPR046348">
    <property type="entry name" value="SIS_dom_sf"/>
</dbReference>
<protein>
    <recommendedName>
        <fullName evidence="1">SIS domain-containing protein</fullName>
    </recommendedName>
</protein>
<proteinExistence type="predicted"/>
<dbReference type="PANTHER" id="PTHR30390">
    <property type="entry name" value="SEDOHEPTULOSE 7-PHOSPHATE ISOMERASE / DNAA INITIATOR-ASSOCIATING FACTOR FOR REPLICATION INITIATION"/>
    <property type="match status" value="1"/>
</dbReference>
<dbReference type="Pfam" id="PF13580">
    <property type="entry name" value="SIS_2"/>
    <property type="match status" value="1"/>
</dbReference>
<comment type="caution">
    <text evidence="2">The sequence shown here is derived from an EMBL/GenBank/DDBJ whole genome shotgun (WGS) entry which is preliminary data.</text>
</comment>
<dbReference type="InterPro" id="IPR001347">
    <property type="entry name" value="SIS_dom"/>
</dbReference>
<dbReference type="PROSITE" id="PS51464">
    <property type="entry name" value="SIS"/>
    <property type="match status" value="1"/>
</dbReference>
<dbReference type="CDD" id="cd05006">
    <property type="entry name" value="SIS_GmhA"/>
    <property type="match status" value="1"/>
</dbReference>
<dbReference type="AlphaFoldDB" id="A0A1F7WYF7"/>
<dbReference type="GO" id="GO:1901135">
    <property type="term" value="P:carbohydrate derivative metabolic process"/>
    <property type="evidence" value="ECO:0007669"/>
    <property type="project" value="InterPro"/>
</dbReference>
<dbReference type="SUPFAM" id="SSF53697">
    <property type="entry name" value="SIS domain"/>
    <property type="match status" value="1"/>
</dbReference>
<dbReference type="EMBL" id="MGFN01000001">
    <property type="protein sequence ID" value="OGM07836.1"/>
    <property type="molecule type" value="Genomic_DNA"/>
</dbReference>
<organism evidence="2 3">
    <name type="scientific">Candidatus Woesebacteria bacterium GWC1_42_13</name>
    <dbReference type="NCBI Taxonomy" id="1802475"/>
    <lineage>
        <taxon>Bacteria</taxon>
        <taxon>Candidatus Woeseibacteriota</taxon>
    </lineage>
</organism>
<dbReference type="Gene3D" id="3.40.50.10490">
    <property type="entry name" value="Glucose-6-phosphate isomerase like protein, domain 1"/>
    <property type="match status" value="1"/>
</dbReference>
<evidence type="ECO:0000313" key="3">
    <source>
        <dbReference type="Proteomes" id="UP000177737"/>
    </source>
</evidence>
<dbReference type="InterPro" id="IPR050099">
    <property type="entry name" value="SIS_GmhA/DiaA_subfam"/>
</dbReference>
<evidence type="ECO:0000313" key="2">
    <source>
        <dbReference type="EMBL" id="OGM07836.1"/>
    </source>
</evidence>
<name>A0A1F7WYF7_9BACT</name>
<dbReference type="InterPro" id="IPR035461">
    <property type="entry name" value="GmhA/DiaA"/>
</dbReference>
<dbReference type="Proteomes" id="UP000177737">
    <property type="component" value="Unassembled WGS sequence"/>
</dbReference>
<sequence length="213" mass="22883">MKDEVFSPGKYFGLIAKCSLDFVDSSQYEKVVETLFECYKRGGTVFTMGCGGSASTATHFAADLAKTTMVDGKPGFKAISLVDNIPLVSAWVNDKGWGSVFAGQLEQWITKDDVLVGFSVHGGSKQGDEAGPWSQNLVAAMKLAKERKAKIIGFSGFDGGAMATMADISVVIGVNTEPYGTPVIEAMHVALHHPIIFDLKERIKNINGRKKTA</sequence>
<reference evidence="2 3" key="1">
    <citation type="journal article" date="2016" name="Nat. Commun.">
        <title>Thousands of microbial genomes shed light on interconnected biogeochemical processes in an aquifer system.</title>
        <authorList>
            <person name="Anantharaman K."/>
            <person name="Brown C.T."/>
            <person name="Hug L.A."/>
            <person name="Sharon I."/>
            <person name="Castelle C.J."/>
            <person name="Probst A.J."/>
            <person name="Thomas B.C."/>
            <person name="Singh A."/>
            <person name="Wilkins M.J."/>
            <person name="Karaoz U."/>
            <person name="Brodie E.L."/>
            <person name="Williams K.H."/>
            <person name="Hubbard S.S."/>
            <person name="Banfield J.F."/>
        </authorList>
    </citation>
    <scope>NUCLEOTIDE SEQUENCE [LARGE SCALE GENOMIC DNA]</scope>
</reference>
<gene>
    <name evidence="2" type="ORF">A2129_01835</name>
</gene>
<dbReference type="GO" id="GO:0097367">
    <property type="term" value="F:carbohydrate derivative binding"/>
    <property type="evidence" value="ECO:0007669"/>
    <property type="project" value="InterPro"/>
</dbReference>